<dbReference type="SUPFAM" id="SSF51735">
    <property type="entry name" value="NAD(P)-binding Rossmann-fold domains"/>
    <property type="match status" value="1"/>
</dbReference>
<gene>
    <name evidence="3" type="ORF">I215_09102</name>
</gene>
<evidence type="ECO:0000313" key="4">
    <source>
        <dbReference type="Proteomes" id="UP000007364"/>
    </source>
</evidence>
<dbReference type="PANTHER" id="PTHR42879">
    <property type="entry name" value="3-OXOACYL-(ACYL-CARRIER-PROTEIN) REDUCTASE"/>
    <property type="match status" value="1"/>
</dbReference>
<evidence type="ECO:0000256" key="1">
    <source>
        <dbReference type="ARBA" id="ARBA00006484"/>
    </source>
</evidence>
<dbReference type="Proteomes" id="UP000007364">
    <property type="component" value="Unassembled WGS sequence"/>
</dbReference>
<dbReference type="Pfam" id="PF13561">
    <property type="entry name" value="adh_short_C2"/>
    <property type="match status" value="1"/>
</dbReference>
<keyword evidence="2" id="KW-0560">Oxidoreductase</keyword>
<dbReference type="PRINTS" id="PR00080">
    <property type="entry name" value="SDRFAMILY"/>
</dbReference>
<name>K2Q2X1_9FLAO</name>
<comment type="caution">
    <text evidence="3">The sequence shown here is derived from an EMBL/GenBank/DDBJ whole genome shotgun (WGS) entry which is preliminary data.</text>
</comment>
<sequence>MTNDHKTVFVSGGSRGIGKAICLKFAEHGFKVYFSYKSNKDAAHELVSTIKDKFSCPEAVAFQCDMSNVQEVKSLFKENKDEFTAIDVLVNNTGGHGKTAPFLFCSNEYFWEIMELNLKSVVNSVREILPIFIKKKEGRIVNITSISGLKGNPGHAPYAAAKAAVNAFSKSVLKEIGSMGIIINSVAPGFIETESVQNIPEKYYKLRIENSIYKRMGYADEVANVVFYLGSTAPEYMTGQELIIDGGISG</sequence>
<evidence type="ECO:0000256" key="2">
    <source>
        <dbReference type="ARBA" id="ARBA00023002"/>
    </source>
</evidence>
<dbReference type="OrthoDB" id="9804774at2"/>
<evidence type="ECO:0000313" key="3">
    <source>
        <dbReference type="EMBL" id="EKF55176.1"/>
    </source>
</evidence>
<protein>
    <submittedName>
        <fullName evidence="3">3-oxoacyl-ACP reductase</fullName>
    </submittedName>
</protein>
<dbReference type="InterPro" id="IPR002347">
    <property type="entry name" value="SDR_fam"/>
</dbReference>
<dbReference type="PANTHER" id="PTHR42879:SF2">
    <property type="entry name" value="3-OXOACYL-[ACYL-CARRIER-PROTEIN] REDUCTASE FABG"/>
    <property type="match status" value="1"/>
</dbReference>
<accession>K2Q2X1</accession>
<organism evidence="3 4">
    <name type="scientific">Galbibacter marinus</name>
    <dbReference type="NCBI Taxonomy" id="555500"/>
    <lineage>
        <taxon>Bacteria</taxon>
        <taxon>Pseudomonadati</taxon>
        <taxon>Bacteroidota</taxon>
        <taxon>Flavobacteriia</taxon>
        <taxon>Flavobacteriales</taxon>
        <taxon>Flavobacteriaceae</taxon>
        <taxon>Galbibacter</taxon>
    </lineage>
</organism>
<dbReference type="PATRIC" id="fig|555500.3.peg.1881"/>
<dbReference type="InterPro" id="IPR036291">
    <property type="entry name" value="NAD(P)-bd_dom_sf"/>
</dbReference>
<proteinExistence type="inferred from homology"/>
<dbReference type="EMBL" id="AMSG01000010">
    <property type="protein sequence ID" value="EKF55176.1"/>
    <property type="molecule type" value="Genomic_DNA"/>
</dbReference>
<dbReference type="RefSeq" id="WP_008991669.1">
    <property type="nucleotide sequence ID" value="NZ_AMSG01000010.1"/>
</dbReference>
<reference evidence="3 4" key="1">
    <citation type="journal article" date="2012" name="J. Bacteriol.">
        <title>Genome Sequence of Galbibacter marinum Type Strain ck-I2-15.</title>
        <authorList>
            <person name="Lai Q."/>
            <person name="Li C."/>
            <person name="Shao Z."/>
        </authorList>
    </citation>
    <scope>NUCLEOTIDE SEQUENCE [LARGE SCALE GENOMIC DNA]</scope>
    <source>
        <strain evidence="4">ck-I2-15</strain>
    </source>
</reference>
<dbReference type="InterPro" id="IPR050259">
    <property type="entry name" value="SDR"/>
</dbReference>
<dbReference type="AlphaFoldDB" id="K2Q2X1"/>
<keyword evidence="4" id="KW-1185">Reference proteome</keyword>
<dbReference type="FunFam" id="3.40.50.720:FF:000173">
    <property type="entry name" value="3-oxoacyl-[acyl-carrier protein] reductase"/>
    <property type="match status" value="1"/>
</dbReference>
<dbReference type="STRING" id="555500.I215_09102"/>
<comment type="similarity">
    <text evidence="1">Belongs to the short-chain dehydrogenases/reductases (SDR) family.</text>
</comment>
<dbReference type="Gene3D" id="3.40.50.720">
    <property type="entry name" value="NAD(P)-binding Rossmann-like Domain"/>
    <property type="match status" value="1"/>
</dbReference>
<dbReference type="PRINTS" id="PR00081">
    <property type="entry name" value="GDHRDH"/>
</dbReference>
<dbReference type="eggNOG" id="COG1028">
    <property type="taxonomic scope" value="Bacteria"/>
</dbReference>
<dbReference type="GO" id="GO:0016491">
    <property type="term" value="F:oxidoreductase activity"/>
    <property type="evidence" value="ECO:0007669"/>
    <property type="project" value="UniProtKB-KW"/>
</dbReference>